<dbReference type="Pfam" id="PF13302">
    <property type="entry name" value="Acetyltransf_3"/>
    <property type="match status" value="1"/>
</dbReference>
<dbReference type="InterPro" id="IPR016181">
    <property type="entry name" value="Acyl_CoA_acyltransferase"/>
</dbReference>
<evidence type="ECO:0000259" key="1">
    <source>
        <dbReference type="PROSITE" id="PS51186"/>
    </source>
</evidence>
<dbReference type="GO" id="GO:0016747">
    <property type="term" value="F:acyltransferase activity, transferring groups other than amino-acyl groups"/>
    <property type="evidence" value="ECO:0007669"/>
    <property type="project" value="InterPro"/>
</dbReference>
<comment type="caution">
    <text evidence="2">The sequence shown here is derived from an EMBL/GenBank/DDBJ whole genome shotgun (WGS) entry which is preliminary data.</text>
</comment>
<reference evidence="2" key="1">
    <citation type="submission" date="2022-08" db="EMBL/GenBank/DDBJ databases">
        <title>The genomic sequence of strain Paenibacillus sp. SCIV0701.</title>
        <authorList>
            <person name="Zhao H."/>
        </authorList>
    </citation>
    <scope>NUCLEOTIDE SEQUENCE</scope>
    <source>
        <strain evidence="2">SCIV0701</strain>
    </source>
</reference>
<dbReference type="RefSeq" id="WP_257443808.1">
    <property type="nucleotide sequence ID" value="NZ_JANIPJ010000003.1"/>
</dbReference>
<dbReference type="SUPFAM" id="SSF55729">
    <property type="entry name" value="Acyl-CoA N-acyltransferases (Nat)"/>
    <property type="match status" value="1"/>
</dbReference>
<proteinExistence type="predicted"/>
<dbReference type="InterPro" id="IPR000182">
    <property type="entry name" value="GNAT_dom"/>
</dbReference>
<dbReference type="PROSITE" id="PS51186">
    <property type="entry name" value="GNAT"/>
    <property type="match status" value="1"/>
</dbReference>
<accession>A0A9X2MND4</accession>
<dbReference type="AlphaFoldDB" id="A0A9X2MND4"/>
<dbReference type="InterPro" id="IPR051531">
    <property type="entry name" value="N-acetyltransferase"/>
</dbReference>
<sequence length="184" mass="20950">MRRETERLILREFTAGDWEAVHRYASDPVVTSHMIWGPNTEADTRAFLESAIGMQQQAPRVDFELAVVLKENGELIGGSGLRSFDPRQGEIGYCFNRSHWRNGYASEAASELLRFGFEELGLHRIFATCRPDNLGSAAVMRKIGMTFEGHMRGHMFHKGKFHDSHQYSILEDEYFAGKKKGHSL</sequence>
<protein>
    <submittedName>
        <fullName evidence="2">GNAT family N-acetyltransferase</fullName>
    </submittedName>
</protein>
<evidence type="ECO:0000313" key="3">
    <source>
        <dbReference type="Proteomes" id="UP001141950"/>
    </source>
</evidence>
<feature type="domain" description="N-acetyltransferase" evidence="1">
    <location>
        <begin position="8"/>
        <end position="173"/>
    </location>
</feature>
<name>A0A9X2MND4_9BACL</name>
<dbReference type="EMBL" id="JANIPJ010000003">
    <property type="protein sequence ID" value="MCR2803485.1"/>
    <property type="molecule type" value="Genomic_DNA"/>
</dbReference>
<gene>
    <name evidence="2" type="ORF">NQZ67_06260</name>
</gene>
<dbReference type="PANTHER" id="PTHR43792">
    <property type="entry name" value="GNAT FAMILY, PUTATIVE (AFU_ORTHOLOGUE AFUA_3G00765)-RELATED-RELATED"/>
    <property type="match status" value="1"/>
</dbReference>
<organism evidence="2 3">
    <name type="scientific">Paenibacillus soyae</name>
    <dbReference type="NCBI Taxonomy" id="2969249"/>
    <lineage>
        <taxon>Bacteria</taxon>
        <taxon>Bacillati</taxon>
        <taxon>Bacillota</taxon>
        <taxon>Bacilli</taxon>
        <taxon>Bacillales</taxon>
        <taxon>Paenibacillaceae</taxon>
        <taxon>Paenibacillus</taxon>
    </lineage>
</organism>
<keyword evidence="3" id="KW-1185">Reference proteome</keyword>
<evidence type="ECO:0000313" key="2">
    <source>
        <dbReference type="EMBL" id="MCR2803485.1"/>
    </source>
</evidence>
<dbReference type="Gene3D" id="3.40.630.30">
    <property type="match status" value="1"/>
</dbReference>
<dbReference type="Proteomes" id="UP001141950">
    <property type="component" value="Unassembled WGS sequence"/>
</dbReference>